<sequence>MYTGFLSRIAIVIAIIGLAGGCANTIRGVGQDTANVVDATQQAGQNVGGAAEY</sequence>
<keyword evidence="1" id="KW-1133">Transmembrane helix</keyword>
<protein>
    <submittedName>
        <fullName evidence="2">Entericidin</fullName>
    </submittedName>
</protein>
<name>A0ABT2LNK0_9HYPH</name>
<dbReference type="Proteomes" id="UP001320831">
    <property type="component" value="Unassembled WGS sequence"/>
</dbReference>
<gene>
    <name evidence="2" type="ORF">N5A92_09430</name>
</gene>
<dbReference type="RefSeq" id="WP_260902076.1">
    <property type="nucleotide sequence ID" value="NZ_JAOCZP010000002.1"/>
</dbReference>
<keyword evidence="3" id="KW-1185">Reference proteome</keyword>
<organism evidence="2 3">
    <name type="scientific">Chelativorans salis</name>
    <dbReference type="NCBI Taxonomy" id="2978478"/>
    <lineage>
        <taxon>Bacteria</taxon>
        <taxon>Pseudomonadati</taxon>
        <taxon>Pseudomonadota</taxon>
        <taxon>Alphaproteobacteria</taxon>
        <taxon>Hyphomicrobiales</taxon>
        <taxon>Phyllobacteriaceae</taxon>
        <taxon>Chelativorans</taxon>
    </lineage>
</organism>
<accession>A0ABT2LNK0</accession>
<evidence type="ECO:0000313" key="3">
    <source>
        <dbReference type="Proteomes" id="UP001320831"/>
    </source>
</evidence>
<feature type="transmembrane region" description="Helical" evidence="1">
    <location>
        <begin position="6"/>
        <end position="26"/>
    </location>
</feature>
<reference evidence="2 3" key="1">
    <citation type="submission" date="2022-09" db="EMBL/GenBank/DDBJ databases">
        <title>Chelativorans salina sp. nov., a novel slightly halophilic bacterium isolated from a saline lake sediment enrichment.</title>
        <authorList>
            <person name="Gao L."/>
            <person name="Fang B.-Z."/>
            <person name="Li W.-J."/>
        </authorList>
    </citation>
    <scope>NUCLEOTIDE SEQUENCE [LARGE SCALE GENOMIC DNA]</scope>
    <source>
        <strain evidence="2 3">EGI FJ00035</strain>
    </source>
</reference>
<dbReference type="EMBL" id="JAOCZP010000002">
    <property type="protein sequence ID" value="MCT7375253.1"/>
    <property type="molecule type" value="Genomic_DNA"/>
</dbReference>
<evidence type="ECO:0000256" key="1">
    <source>
        <dbReference type="SAM" id="Phobius"/>
    </source>
</evidence>
<evidence type="ECO:0000313" key="2">
    <source>
        <dbReference type="EMBL" id="MCT7375253.1"/>
    </source>
</evidence>
<keyword evidence="1" id="KW-0472">Membrane</keyword>
<comment type="caution">
    <text evidence="2">The sequence shown here is derived from an EMBL/GenBank/DDBJ whole genome shotgun (WGS) entry which is preliminary data.</text>
</comment>
<proteinExistence type="predicted"/>
<keyword evidence="1" id="KW-0812">Transmembrane</keyword>